<evidence type="ECO:0000256" key="1">
    <source>
        <dbReference type="SAM" id="MobiDB-lite"/>
    </source>
</evidence>
<feature type="compositionally biased region" description="Basic and acidic residues" evidence="1">
    <location>
        <begin position="49"/>
        <end position="61"/>
    </location>
</feature>
<dbReference type="EMBL" id="BLLF01002806">
    <property type="protein sequence ID" value="GFH25409.1"/>
    <property type="molecule type" value="Genomic_DNA"/>
</dbReference>
<accession>A0A699ZZV5</accession>
<gene>
    <name evidence="2" type="ORF">HaLaN_23362</name>
</gene>
<dbReference type="AlphaFoldDB" id="A0A699ZZV5"/>
<feature type="non-terminal residue" evidence="2">
    <location>
        <position position="1"/>
    </location>
</feature>
<reference evidence="2 3" key="1">
    <citation type="submission" date="2020-02" db="EMBL/GenBank/DDBJ databases">
        <title>Draft genome sequence of Haematococcus lacustris strain NIES-144.</title>
        <authorList>
            <person name="Morimoto D."/>
            <person name="Nakagawa S."/>
            <person name="Yoshida T."/>
            <person name="Sawayama S."/>
        </authorList>
    </citation>
    <scope>NUCLEOTIDE SEQUENCE [LARGE SCALE GENOMIC DNA]</scope>
    <source>
        <strain evidence="2 3">NIES-144</strain>
    </source>
</reference>
<name>A0A699ZZV5_HAELA</name>
<sequence length="235" mass="24960">MPPKRGEAVEVPEPPPPTSGSGKFFYKSGATYKGDWILLFANPPPTPEVDGKKAVKKKDDPPPPPSEPPKRVRHGKGELQAQQVAHSLAITTANHNMSACSISQACTRKETMCMKGISSRGSGTRGNTTAPAATPGLMAGPMRASGRPTRCTAKAPTPTSTATIFQRLWPWPGEPAVRLCGPLGWPCKQHTWVATQCQLQSGPRCSWADPCSTSDQGTLIHPNPDQRYTAGKGGG</sequence>
<keyword evidence="3" id="KW-1185">Reference proteome</keyword>
<feature type="region of interest" description="Disordered" evidence="1">
    <location>
        <begin position="1"/>
        <end position="24"/>
    </location>
</feature>
<feature type="region of interest" description="Disordered" evidence="1">
    <location>
        <begin position="117"/>
        <end position="159"/>
    </location>
</feature>
<feature type="compositionally biased region" description="Polar residues" evidence="1">
    <location>
        <begin position="119"/>
        <end position="131"/>
    </location>
</feature>
<evidence type="ECO:0000313" key="3">
    <source>
        <dbReference type="Proteomes" id="UP000485058"/>
    </source>
</evidence>
<proteinExistence type="predicted"/>
<feature type="region of interest" description="Disordered" evidence="1">
    <location>
        <begin position="41"/>
        <end position="79"/>
    </location>
</feature>
<dbReference type="Proteomes" id="UP000485058">
    <property type="component" value="Unassembled WGS sequence"/>
</dbReference>
<comment type="caution">
    <text evidence="2">The sequence shown here is derived from an EMBL/GenBank/DDBJ whole genome shotgun (WGS) entry which is preliminary data.</text>
</comment>
<evidence type="ECO:0000313" key="2">
    <source>
        <dbReference type="EMBL" id="GFH25409.1"/>
    </source>
</evidence>
<organism evidence="2 3">
    <name type="scientific">Haematococcus lacustris</name>
    <name type="common">Green alga</name>
    <name type="synonym">Haematococcus pluvialis</name>
    <dbReference type="NCBI Taxonomy" id="44745"/>
    <lineage>
        <taxon>Eukaryota</taxon>
        <taxon>Viridiplantae</taxon>
        <taxon>Chlorophyta</taxon>
        <taxon>core chlorophytes</taxon>
        <taxon>Chlorophyceae</taxon>
        <taxon>CS clade</taxon>
        <taxon>Chlamydomonadales</taxon>
        <taxon>Haematococcaceae</taxon>
        <taxon>Haematococcus</taxon>
    </lineage>
</organism>
<protein>
    <submittedName>
        <fullName evidence="2">Uncharacterized protein</fullName>
    </submittedName>
</protein>
<feature type="region of interest" description="Disordered" evidence="1">
    <location>
        <begin position="216"/>
        <end position="235"/>
    </location>
</feature>